<proteinExistence type="predicted"/>
<sequence>MSSKNTFVKELFMLRPLIALTVGLSATLVAMAQASSAQACAYKGFSDSLSNPAFFHSSKLPIALGLGVGAITAGAVGVTLWQRRPQTDAPTSASGAASLELPVVLPESEGTERSEDMTPIT</sequence>
<evidence type="ECO:0000313" key="4">
    <source>
        <dbReference type="EMBL" id="BAC08168.1"/>
    </source>
</evidence>
<evidence type="ECO:0000313" key="5">
    <source>
        <dbReference type="Proteomes" id="UP000000440"/>
    </source>
</evidence>
<keyword evidence="2" id="KW-1133">Transmembrane helix</keyword>
<reference evidence="4 5" key="1">
    <citation type="journal article" date="2002" name="DNA Res.">
        <title>Complete genome structure of the thermophilic cyanobacterium Thermosynechococcus elongatus BP-1.</title>
        <authorList>
            <person name="Nakamura Y."/>
            <person name="Kaneko T."/>
            <person name="Sato S."/>
            <person name="Ikeuchi M."/>
            <person name="Katoh H."/>
            <person name="Sasamoto S."/>
            <person name="Watanabe A."/>
            <person name="Iriguchi M."/>
            <person name="Kawashima K."/>
            <person name="Kimura T."/>
            <person name="Kishida Y."/>
            <person name="Kiyokawa C."/>
            <person name="Kohara M."/>
            <person name="Matsumoto M."/>
            <person name="Matsuno A."/>
            <person name="Nakazaki N."/>
            <person name="Shimpo S."/>
            <person name="Sugimoto M."/>
            <person name="Takeuchi C."/>
            <person name="Yamada M."/>
            <person name="Tabata S."/>
        </authorList>
    </citation>
    <scope>NUCLEOTIDE SEQUENCE [LARGE SCALE GENOMIC DNA]</scope>
    <source>
        <strain evidence="5">IAM M-273 / NIES-2133 / BP-1</strain>
    </source>
</reference>
<feature type="signal peptide" evidence="3">
    <location>
        <begin position="1"/>
        <end position="39"/>
    </location>
</feature>
<organism evidence="4 5">
    <name type="scientific">Thermosynechococcus vestitus (strain NIES-2133 / IAM M-273 / BP-1)</name>
    <dbReference type="NCBI Taxonomy" id="197221"/>
    <lineage>
        <taxon>Bacteria</taxon>
        <taxon>Bacillati</taxon>
        <taxon>Cyanobacteriota</taxon>
        <taxon>Cyanophyceae</taxon>
        <taxon>Acaryochloridales</taxon>
        <taxon>Thermosynechococcaceae</taxon>
        <taxon>Thermosynechococcus</taxon>
    </lineage>
</organism>
<dbReference type="Proteomes" id="UP000000440">
    <property type="component" value="Chromosome"/>
</dbReference>
<evidence type="ECO:0000256" key="1">
    <source>
        <dbReference type="SAM" id="MobiDB-lite"/>
    </source>
</evidence>
<keyword evidence="5" id="KW-1185">Reference proteome</keyword>
<protein>
    <submittedName>
        <fullName evidence="4">Tll0616 protein</fullName>
    </submittedName>
</protein>
<keyword evidence="2" id="KW-0472">Membrane</keyword>
<dbReference type="EMBL" id="BA000039">
    <property type="protein sequence ID" value="BAC08168.1"/>
    <property type="molecule type" value="Genomic_DNA"/>
</dbReference>
<name>Q8DL80_THEVB</name>
<feature type="compositionally biased region" description="Basic and acidic residues" evidence="1">
    <location>
        <begin position="110"/>
        <end position="121"/>
    </location>
</feature>
<gene>
    <name evidence="4" type="ordered locus">tll0616</name>
</gene>
<dbReference type="KEGG" id="tel:tll0616"/>
<evidence type="ECO:0000256" key="3">
    <source>
        <dbReference type="SAM" id="SignalP"/>
    </source>
</evidence>
<feature type="chain" id="PRO_5004304377" evidence="3">
    <location>
        <begin position="40"/>
        <end position="121"/>
    </location>
</feature>
<keyword evidence="2" id="KW-0812">Transmembrane</keyword>
<dbReference type="EnsemblBacteria" id="BAC08168">
    <property type="protein sequence ID" value="BAC08168"/>
    <property type="gene ID" value="BAC08168"/>
</dbReference>
<feature type="region of interest" description="Disordered" evidence="1">
    <location>
        <begin position="86"/>
        <end position="121"/>
    </location>
</feature>
<evidence type="ECO:0000256" key="2">
    <source>
        <dbReference type="SAM" id="Phobius"/>
    </source>
</evidence>
<keyword evidence="3" id="KW-0732">Signal</keyword>
<accession>Q8DL80</accession>
<feature type="transmembrane region" description="Helical" evidence="2">
    <location>
        <begin position="60"/>
        <end position="81"/>
    </location>
</feature>
<dbReference type="AlphaFoldDB" id="Q8DL80"/>